<evidence type="ECO:0000313" key="3">
    <source>
        <dbReference type="Proteomes" id="UP000515291"/>
    </source>
</evidence>
<dbReference type="EMBL" id="CP050292">
    <property type="protein sequence ID" value="QND72719.1"/>
    <property type="molecule type" value="Genomic_DNA"/>
</dbReference>
<name>A0A7G6U137_9BRAD</name>
<dbReference type="AlphaFoldDB" id="A0A7G6U137"/>
<dbReference type="Proteomes" id="UP000515291">
    <property type="component" value="Chromosome"/>
</dbReference>
<sequence>MSFDPMAAVVDWLDAYRSGDLESILGLYADAATIECGCGGATTINGREALRAYWEQRLRDSPAADLDNLEPARDGVAITYVCHGSNIRAGFEFDAAGQIAFQKCGPPN</sequence>
<proteinExistence type="predicted"/>
<dbReference type="Gene3D" id="3.10.450.50">
    <property type="match status" value="1"/>
</dbReference>
<dbReference type="Pfam" id="PF12680">
    <property type="entry name" value="SnoaL_2"/>
    <property type="match status" value="1"/>
</dbReference>
<protein>
    <submittedName>
        <fullName evidence="2">Nuclear transport factor 2 family protein</fullName>
    </submittedName>
</protein>
<evidence type="ECO:0000259" key="1">
    <source>
        <dbReference type="Pfam" id="PF12680"/>
    </source>
</evidence>
<gene>
    <name evidence="2" type="ORF">HB776_16860</name>
</gene>
<dbReference type="RefSeq" id="WP_184511634.1">
    <property type="nucleotide sequence ID" value="NZ_CP050292.1"/>
</dbReference>
<dbReference type="KEGG" id="trb:HB776_16860"/>
<dbReference type="SUPFAM" id="SSF54427">
    <property type="entry name" value="NTF2-like"/>
    <property type="match status" value="1"/>
</dbReference>
<dbReference type="InterPro" id="IPR037401">
    <property type="entry name" value="SnoaL-like"/>
</dbReference>
<feature type="domain" description="SnoaL-like" evidence="1">
    <location>
        <begin position="9"/>
        <end position="90"/>
    </location>
</feature>
<dbReference type="InterPro" id="IPR032710">
    <property type="entry name" value="NTF2-like_dom_sf"/>
</dbReference>
<reference evidence="3" key="1">
    <citation type="journal article" date="2020" name="Mol. Plant Microbe">
        <title>Rhizobial microsymbionts of the narrowly endemic Oxytropis species growing in Kamchatka are characterized by significant genetic diversity and possess a set of genes that are associated with T3SS and T6SS secretion systems and can affect the development of symbiosis.</title>
        <authorList>
            <person name="Safronova V."/>
            <person name="Guro P."/>
            <person name="Sazanova A."/>
            <person name="Kuznetsova I."/>
            <person name="Belimov A."/>
            <person name="Yakubov V."/>
            <person name="Chirak E."/>
            <person name="Afonin A."/>
            <person name="Gogolev Y."/>
            <person name="Andronov E."/>
            <person name="Tikhonovich I."/>
        </authorList>
    </citation>
    <scope>NUCLEOTIDE SEQUENCE [LARGE SCALE GENOMIC DNA]</scope>
    <source>
        <strain evidence="3">581</strain>
    </source>
</reference>
<organism evidence="2 3">
    <name type="scientific">Tardiphaga robiniae</name>
    <dbReference type="NCBI Taxonomy" id="943830"/>
    <lineage>
        <taxon>Bacteria</taxon>
        <taxon>Pseudomonadati</taxon>
        <taxon>Pseudomonadota</taxon>
        <taxon>Alphaproteobacteria</taxon>
        <taxon>Hyphomicrobiales</taxon>
        <taxon>Nitrobacteraceae</taxon>
        <taxon>Tardiphaga</taxon>
    </lineage>
</organism>
<accession>A0A7G6U137</accession>
<evidence type="ECO:0000313" key="2">
    <source>
        <dbReference type="EMBL" id="QND72719.1"/>
    </source>
</evidence>